<dbReference type="EMBL" id="VSSQ01010448">
    <property type="protein sequence ID" value="MPM44370.1"/>
    <property type="molecule type" value="Genomic_DNA"/>
</dbReference>
<sequence>MKCQRVSESLSGNFYNMKIIRSQDCGNSPKNALLADLEVALAGRNLACLKEHTLSDLIWTIAGIGQGVGLTSLLVALDSDLAGSSVDEMEIASSFSHGKMGAVYGMRIDNIGKQYEFCSLYELSSAGSAKVKNIKIFQIEKICSD</sequence>
<accession>A0A644ZTS0</accession>
<comment type="caution">
    <text evidence="1">The sequence shown here is derived from an EMBL/GenBank/DDBJ whole genome shotgun (WGS) entry which is preliminary data.</text>
</comment>
<name>A0A644ZTS0_9ZZZZ</name>
<gene>
    <name evidence="1" type="ORF">SDC9_91048</name>
</gene>
<reference evidence="1" key="1">
    <citation type="submission" date="2019-08" db="EMBL/GenBank/DDBJ databases">
        <authorList>
            <person name="Kucharzyk K."/>
            <person name="Murdoch R.W."/>
            <person name="Higgins S."/>
            <person name="Loffler F."/>
        </authorList>
    </citation>
    <scope>NUCLEOTIDE SEQUENCE</scope>
</reference>
<evidence type="ECO:0000313" key="1">
    <source>
        <dbReference type="EMBL" id="MPM44370.1"/>
    </source>
</evidence>
<protein>
    <submittedName>
        <fullName evidence="1">Uncharacterized protein</fullName>
    </submittedName>
</protein>
<proteinExistence type="predicted"/>
<organism evidence="1">
    <name type="scientific">bioreactor metagenome</name>
    <dbReference type="NCBI Taxonomy" id="1076179"/>
    <lineage>
        <taxon>unclassified sequences</taxon>
        <taxon>metagenomes</taxon>
        <taxon>ecological metagenomes</taxon>
    </lineage>
</organism>
<dbReference type="AlphaFoldDB" id="A0A644ZTS0"/>